<dbReference type="Proteomes" id="UP000199365">
    <property type="component" value="Unassembled WGS sequence"/>
</dbReference>
<organism evidence="1 2">
    <name type="scientific">Paraburkholderia tuberum</name>
    <dbReference type="NCBI Taxonomy" id="157910"/>
    <lineage>
        <taxon>Bacteria</taxon>
        <taxon>Pseudomonadati</taxon>
        <taxon>Pseudomonadota</taxon>
        <taxon>Betaproteobacteria</taxon>
        <taxon>Burkholderiales</taxon>
        <taxon>Burkholderiaceae</taxon>
        <taxon>Paraburkholderia</taxon>
    </lineage>
</organism>
<sequence>MDSVQCEYDDCMVLIRALRNWIARYWPADYPRVKAEIRQLIDMVERAGPRDAMFHGRLDAARSLIVLGRLSDALDCVDTLLRVVQQTERSPTRRPITARGWRP</sequence>
<proteinExistence type="predicted"/>
<reference evidence="2" key="1">
    <citation type="submission" date="2016-10" db="EMBL/GenBank/DDBJ databases">
        <authorList>
            <person name="Varghese N."/>
            <person name="Submissions S."/>
        </authorList>
    </citation>
    <scope>NUCLEOTIDE SEQUENCE [LARGE SCALE GENOMIC DNA]</scope>
    <source>
        <strain evidence="2">DUS833</strain>
    </source>
</reference>
<evidence type="ECO:0000313" key="2">
    <source>
        <dbReference type="Proteomes" id="UP000199365"/>
    </source>
</evidence>
<dbReference type="RefSeq" id="WP_090806639.1">
    <property type="nucleotide sequence ID" value="NZ_FNKX01000002.1"/>
</dbReference>
<gene>
    <name evidence="1" type="ORF">SAMN05445850_4268</name>
</gene>
<accession>A0A1H1J6S7</accession>
<keyword evidence="2" id="KW-1185">Reference proteome</keyword>
<dbReference type="EMBL" id="FNKX01000002">
    <property type="protein sequence ID" value="SDR45652.1"/>
    <property type="molecule type" value="Genomic_DNA"/>
</dbReference>
<name>A0A1H1J6S7_9BURK</name>
<dbReference type="AlphaFoldDB" id="A0A1H1J6S7"/>
<evidence type="ECO:0000313" key="1">
    <source>
        <dbReference type="EMBL" id="SDR45652.1"/>
    </source>
</evidence>
<protein>
    <submittedName>
        <fullName evidence="1">Uncharacterized protein</fullName>
    </submittedName>
</protein>